<dbReference type="Gene3D" id="1.10.260.40">
    <property type="entry name" value="lambda repressor-like DNA-binding domains"/>
    <property type="match status" value="1"/>
</dbReference>
<evidence type="ECO:0000313" key="3">
    <source>
        <dbReference type="Proteomes" id="UP000294257"/>
    </source>
</evidence>
<dbReference type="InterPro" id="IPR010982">
    <property type="entry name" value="Lambda_DNA-bd_dom_sf"/>
</dbReference>
<dbReference type="GO" id="GO:0003677">
    <property type="term" value="F:DNA binding"/>
    <property type="evidence" value="ECO:0007669"/>
    <property type="project" value="InterPro"/>
</dbReference>
<dbReference type="RefSeq" id="WP_130347255.1">
    <property type="nucleotide sequence ID" value="NZ_SGWQ01000010.1"/>
</dbReference>
<protein>
    <submittedName>
        <fullName evidence="2">Helix-turn-helix protein</fullName>
    </submittedName>
</protein>
<dbReference type="AlphaFoldDB" id="A0A4Q7KJC0"/>
<feature type="domain" description="DUF5753" evidence="1">
    <location>
        <begin position="98"/>
        <end position="274"/>
    </location>
</feature>
<evidence type="ECO:0000259" key="1">
    <source>
        <dbReference type="Pfam" id="PF19054"/>
    </source>
</evidence>
<keyword evidence="3" id="KW-1185">Reference proteome</keyword>
<dbReference type="Proteomes" id="UP000294257">
    <property type="component" value="Unassembled WGS sequence"/>
</dbReference>
<gene>
    <name evidence="2" type="ORF">EV193_110116</name>
</gene>
<dbReference type="CDD" id="cd00093">
    <property type="entry name" value="HTH_XRE"/>
    <property type="match status" value="1"/>
</dbReference>
<dbReference type="Pfam" id="PF13560">
    <property type="entry name" value="HTH_31"/>
    <property type="match status" value="1"/>
</dbReference>
<sequence>MGDKESTVRMRELGLALRRALRERGLESKEVARRMRWSPSKISHILRATRGVSEADVSSLLTMCDIVGEERERLLELNRRAHEPGWLQEFGDRLPAELRTLIDHEDAAAAINAYHGHLIPGLLQIPDYSRAIMAESVTIPPDEIDERIEARLHRQEILDRRRAPLCRFFVDEYALSRTGPGPEIKSDQLHHLLRLSVRPRVVIRVIPDEVGFHAAIATPFVLMEFTEINPVLHLENENTSVFPERKETVASYQKILARLDTVALDPEQSREWIASLASELGAP</sequence>
<dbReference type="InterPro" id="IPR043917">
    <property type="entry name" value="DUF5753"/>
</dbReference>
<comment type="caution">
    <text evidence="2">The sequence shown here is derived from an EMBL/GenBank/DDBJ whole genome shotgun (WGS) entry which is preliminary data.</text>
</comment>
<reference evidence="2 3" key="1">
    <citation type="submission" date="2019-02" db="EMBL/GenBank/DDBJ databases">
        <title>Genomic Encyclopedia of Type Strains, Phase IV (KMG-IV): sequencing the most valuable type-strain genomes for metagenomic binning, comparative biology and taxonomic classification.</title>
        <authorList>
            <person name="Goeker M."/>
        </authorList>
    </citation>
    <scope>NUCLEOTIDE SEQUENCE [LARGE SCALE GENOMIC DNA]</scope>
    <source>
        <strain evidence="2 3">DSM 101727</strain>
    </source>
</reference>
<evidence type="ECO:0000313" key="2">
    <source>
        <dbReference type="EMBL" id="RZS33966.1"/>
    </source>
</evidence>
<organism evidence="2 3">
    <name type="scientific">Herbihabitans rhizosphaerae</name>
    <dbReference type="NCBI Taxonomy" id="1872711"/>
    <lineage>
        <taxon>Bacteria</taxon>
        <taxon>Bacillati</taxon>
        <taxon>Actinomycetota</taxon>
        <taxon>Actinomycetes</taxon>
        <taxon>Pseudonocardiales</taxon>
        <taxon>Pseudonocardiaceae</taxon>
        <taxon>Herbihabitans</taxon>
    </lineage>
</organism>
<dbReference type="Pfam" id="PF19054">
    <property type="entry name" value="DUF5753"/>
    <property type="match status" value="1"/>
</dbReference>
<name>A0A4Q7KJC0_9PSEU</name>
<dbReference type="OrthoDB" id="3672921at2"/>
<accession>A0A4Q7KJC0</accession>
<proteinExistence type="predicted"/>
<dbReference type="InterPro" id="IPR001387">
    <property type="entry name" value="Cro/C1-type_HTH"/>
</dbReference>
<dbReference type="EMBL" id="SGWQ01000010">
    <property type="protein sequence ID" value="RZS33966.1"/>
    <property type="molecule type" value="Genomic_DNA"/>
</dbReference>
<dbReference type="SUPFAM" id="SSF47413">
    <property type="entry name" value="lambda repressor-like DNA-binding domains"/>
    <property type="match status" value="1"/>
</dbReference>